<dbReference type="Pfam" id="PF07963">
    <property type="entry name" value="N_methyl"/>
    <property type="match status" value="1"/>
</dbReference>
<reference evidence="1" key="2">
    <citation type="submission" date="2023-06" db="EMBL/GenBank/DDBJ databases">
        <authorList>
            <person name="Zeman M."/>
            <person name="Kubasova T."/>
            <person name="Jahodarova E."/>
            <person name="Nykrynova M."/>
            <person name="Rychlik I."/>
        </authorList>
    </citation>
    <scope>NUCLEOTIDE SEQUENCE</scope>
    <source>
        <strain evidence="1">ET39</strain>
    </source>
</reference>
<sequence length="131" mass="14577">MHDKNAGFTMVEMCLVLAIVTILLAVFSLPGRYTTQTLHISMLRLQSFIETVQSEAVAQGAERTVRIQGNQAISEQRRLQLPASVSCEGTILHFYPQYTSAPAATIRCQDGRRESLVIQLGRGRSEIRAQE</sequence>
<proteinExistence type="predicted"/>
<accession>A0ABT7UBA3</accession>
<dbReference type="NCBIfam" id="TIGR02532">
    <property type="entry name" value="IV_pilin_GFxxxE"/>
    <property type="match status" value="1"/>
</dbReference>
<organism evidence="1 2">
    <name type="scientific">Amedibacillus dolichus</name>
    <dbReference type="NCBI Taxonomy" id="31971"/>
    <lineage>
        <taxon>Bacteria</taxon>
        <taxon>Bacillati</taxon>
        <taxon>Bacillota</taxon>
        <taxon>Erysipelotrichia</taxon>
        <taxon>Erysipelotrichales</taxon>
        <taxon>Erysipelotrichaceae</taxon>
        <taxon>Amedibacillus</taxon>
    </lineage>
</organism>
<evidence type="ECO:0000313" key="1">
    <source>
        <dbReference type="EMBL" id="MDM8156914.1"/>
    </source>
</evidence>
<keyword evidence="2" id="KW-1185">Reference proteome</keyword>
<name>A0ABT7UBA3_9FIRM</name>
<dbReference type="Proteomes" id="UP001529340">
    <property type="component" value="Unassembled WGS sequence"/>
</dbReference>
<dbReference type="EMBL" id="JAUDCG010000014">
    <property type="protein sequence ID" value="MDM8156914.1"/>
    <property type="molecule type" value="Genomic_DNA"/>
</dbReference>
<evidence type="ECO:0000313" key="2">
    <source>
        <dbReference type="Proteomes" id="UP001529340"/>
    </source>
</evidence>
<dbReference type="InterPro" id="IPR045584">
    <property type="entry name" value="Pilin-like"/>
</dbReference>
<protein>
    <submittedName>
        <fullName evidence="1">Prepilin-type N-terminal cleavage/methylation domain-containing protein</fullName>
    </submittedName>
</protein>
<dbReference type="InterPro" id="IPR012902">
    <property type="entry name" value="N_methyl_site"/>
</dbReference>
<dbReference type="SUPFAM" id="SSF54523">
    <property type="entry name" value="Pili subunits"/>
    <property type="match status" value="1"/>
</dbReference>
<reference evidence="1" key="1">
    <citation type="submission" date="2023-06" db="EMBL/GenBank/DDBJ databases">
        <title>Identification and characterization of horizontal gene transfer across gut microbiota members of farm animals based on homology search.</title>
        <authorList>
            <person name="Schwarzerova J."/>
            <person name="Nykrynova M."/>
            <person name="Jureckova K."/>
            <person name="Cejkova D."/>
            <person name="Rychlik I."/>
        </authorList>
    </citation>
    <scope>NUCLEOTIDE SEQUENCE</scope>
    <source>
        <strain evidence="1">ET39</strain>
    </source>
</reference>
<dbReference type="RefSeq" id="WP_289607379.1">
    <property type="nucleotide sequence ID" value="NZ_JAUDCG010000014.1"/>
</dbReference>
<gene>
    <name evidence="1" type="ORF">QUV96_04595</name>
</gene>
<comment type="caution">
    <text evidence="1">The sequence shown here is derived from an EMBL/GenBank/DDBJ whole genome shotgun (WGS) entry which is preliminary data.</text>
</comment>